<dbReference type="GO" id="GO:0003723">
    <property type="term" value="F:RNA binding"/>
    <property type="evidence" value="ECO:0007669"/>
    <property type="project" value="UniProtKB-UniRule"/>
</dbReference>
<sequence length="152" mass="17020">MSTRRRAREIVLQLLYEADLNGTRDAISARRFIKSRLQGRSALTAFAEKLLTGTLEHRQEVDRHLARLAKGWALGRMAVTDRNVMRMAAYEILFSETPGRVAVNEAVVLIKRYGDKNSPRFVNGILDRLLKEHESNSLGVAGEVDAGQDDNG</sequence>
<feature type="domain" description="NusB/RsmB/TIM44" evidence="7">
    <location>
        <begin position="5"/>
        <end position="131"/>
    </location>
</feature>
<dbReference type="Proteomes" id="UP000321353">
    <property type="component" value="Chromosome"/>
</dbReference>
<dbReference type="GO" id="GO:0006353">
    <property type="term" value="P:DNA-templated transcription termination"/>
    <property type="evidence" value="ECO:0007669"/>
    <property type="project" value="UniProtKB-UniRule"/>
</dbReference>
<keyword evidence="3 6" id="KW-0694">RNA-binding</keyword>
<dbReference type="PANTHER" id="PTHR11078">
    <property type="entry name" value="N UTILIZATION SUBSTANCE PROTEIN B-RELATED"/>
    <property type="match status" value="1"/>
</dbReference>
<name>A0A5B9MCT4_9BACT</name>
<evidence type="ECO:0000256" key="1">
    <source>
        <dbReference type="ARBA" id="ARBA00005952"/>
    </source>
</evidence>
<dbReference type="NCBIfam" id="TIGR01951">
    <property type="entry name" value="nusB"/>
    <property type="match status" value="1"/>
</dbReference>
<evidence type="ECO:0000256" key="4">
    <source>
        <dbReference type="ARBA" id="ARBA00023015"/>
    </source>
</evidence>
<dbReference type="GO" id="GO:0031564">
    <property type="term" value="P:transcription antitermination"/>
    <property type="evidence" value="ECO:0007669"/>
    <property type="project" value="UniProtKB-KW"/>
</dbReference>
<keyword evidence="5 6" id="KW-0804">Transcription</keyword>
<accession>A0A5B9MCT4</accession>
<organism evidence="8 9">
    <name type="scientific">Stieleria maiorica</name>
    <dbReference type="NCBI Taxonomy" id="2795974"/>
    <lineage>
        <taxon>Bacteria</taxon>
        <taxon>Pseudomonadati</taxon>
        <taxon>Planctomycetota</taxon>
        <taxon>Planctomycetia</taxon>
        <taxon>Pirellulales</taxon>
        <taxon>Pirellulaceae</taxon>
        <taxon>Stieleria</taxon>
    </lineage>
</organism>
<evidence type="ECO:0000313" key="8">
    <source>
        <dbReference type="EMBL" id="QEF98593.1"/>
    </source>
</evidence>
<dbReference type="InterPro" id="IPR006027">
    <property type="entry name" value="NusB_RsmB_TIM44"/>
</dbReference>
<proteinExistence type="inferred from homology"/>
<evidence type="ECO:0000256" key="5">
    <source>
        <dbReference type="ARBA" id="ARBA00023163"/>
    </source>
</evidence>
<evidence type="ECO:0000256" key="2">
    <source>
        <dbReference type="ARBA" id="ARBA00022814"/>
    </source>
</evidence>
<dbReference type="RefSeq" id="WP_147868109.1">
    <property type="nucleotide sequence ID" value="NZ_CP036264.1"/>
</dbReference>
<dbReference type="HAMAP" id="MF_00073">
    <property type="entry name" value="NusB"/>
    <property type="match status" value="1"/>
</dbReference>
<reference evidence="8 9" key="1">
    <citation type="submission" date="2019-02" db="EMBL/GenBank/DDBJ databases">
        <title>Planctomycetal bacteria perform biofilm scaping via a novel small molecule.</title>
        <authorList>
            <person name="Jeske O."/>
            <person name="Boedeker C."/>
            <person name="Wiegand S."/>
            <person name="Breitling P."/>
            <person name="Kallscheuer N."/>
            <person name="Jogler M."/>
            <person name="Rohde M."/>
            <person name="Petersen J."/>
            <person name="Medema M.H."/>
            <person name="Surup F."/>
            <person name="Jogler C."/>
        </authorList>
    </citation>
    <scope>NUCLEOTIDE SEQUENCE [LARGE SCALE GENOMIC DNA]</scope>
    <source>
        <strain evidence="8 9">Mal15</strain>
    </source>
</reference>
<evidence type="ECO:0000313" key="9">
    <source>
        <dbReference type="Proteomes" id="UP000321353"/>
    </source>
</evidence>
<dbReference type="GO" id="GO:0005829">
    <property type="term" value="C:cytosol"/>
    <property type="evidence" value="ECO:0007669"/>
    <property type="project" value="TreeGrafter"/>
</dbReference>
<comment type="function">
    <text evidence="6">Involved in transcription antitermination. Required for transcription of ribosomal RNA (rRNA) genes. Binds specifically to the boxA antiterminator sequence of the ribosomal RNA (rrn) operons.</text>
</comment>
<gene>
    <name evidence="6" type="primary">nusB</name>
    <name evidence="8" type="ORF">Mal15_26460</name>
</gene>
<dbReference type="EMBL" id="CP036264">
    <property type="protein sequence ID" value="QEF98593.1"/>
    <property type="molecule type" value="Genomic_DNA"/>
</dbReference>
<dbReference type="Pfam" id="PF01029">
    <property type="entry name" value="NusB"/>
    <property type="match status" value="1"/>
</dbReference>
<dbReference type="AlphaFoldDB" id="A0A5B9MCT4"/>
<evidence type="ECO:0000256" key="3">
    <source>
        <dbReference type="ARBA" id="ARBA00022884"/>
    </source>
</evidence>
<keyword evidence="9" id="KW-1185">Reference proteome</keyword>
<keyword evidence="4 6" id="KW-0805">Transcription regulation</keyword>
<dbReference type="KEGG" id="smam:Mal15_26460"/>
<dbReference type="SUPFAM" id="SSF48013">
    <property type="entry name" value="NusB-like"/>
    <property type="match status" value="1"/>
</dbReference>
<dbReference type="InterPro" id="IPR011605">
    <property type="entry name" value="NusB_fam"/>
</dbReference>
<comment type="similarity">
    <text evidence="1 6">Belongs to the NusB family.</text>
</comment>
<evidence type="ECO:0000256" key="6">
    <source>
        <dbReference type="HAMAP-Rule" id="MF_00073"/>
    </source>
</evidence>
<protein>
    <recommendedName>
        <fullName evidence="6">Transcription antitermination protein NusB</fullName>
    </recommendedName>
    <alternativeName>
        <fullName evidence="6">Antitermination factor NusB</fullName>
    </alternativeName>
</protein>
<evidence type="ECO:0000259" key="7">
    <source>
        <dbReference type="Pfam" id="PF01029"/>
    </source>
</evidence>
<dbReference type="InterPro" id="IPR035926">
    <property type="entry name" value="NusB-like_sf"/>
</dbReference>
<keyword evidence="2 6" id="KW-0889">Transcription antitermination</keyword>
<dbReference type="Gene3D" id="1.10.940.10">
    <property type="entry name" value="NusB-like"/>
    <property type="match status" value="1"/>
</dbReference>
<dbReference type="PANTHER" id="PTHR11078:SF3">
    <property type="entry name" value="ANTITERMINATION NUSB DOMAIN-CONTAINING PROTEIN"/>
    <property type="match status" value="1"/>
</dbReference>